<proteinExistence type="predicted"/>
<name>A0ABN9VBF0_9DINO</name>
<evidence type="ECO:0000313" key="1">
    <source>
        <dbReference type="EMBL" id="CAK0870316.1"/>
    </source>
</evidence>
<protein>
    <submittedName>
        <fullName evidence="1">Uncharacterized protein</fullName>
    </submittedName>
</protein>
<sequence length="699" mass="75962">MHSGAADVQQFKATACYRELKMLCDEYDAESKESAGNVELKDRILAVCHKYQHSYQQVFHCKQVGAMESNRGGEGEYAKYTVKQCAKHPCFAKYQEDEIRIGAECESLTKDGYMDLDVVCNRDKRGLLRDAIVNGVKFTVVKWVVHAALPMVAKIVGDALNTAQQTSEGETWFQNLLSIIDVALSVGAQPDWKAVAKKVLKSQPPRAMDIPDMVDYIIKWGGMPSGGLIKELAPLLNHYVPSDRVVSGLFFKLLAELKFPIDCMPAHAVNAVLFRHAAAEDCVRDGFAGYVTKPDLATLSKPDKRQAVTQANGALMRAKAMLEEVELDPSVKESLKGQLMIDVVDFLMEKKDKANIKGTSSDGKGKDATGKKGLVAILEEFIAKLDGNPGDGPTHPSEDGAASSALAANFAQYTGGGEASGLGQTTALNKDIVVGAHLRLRKPSEGTPLAMVDIWKITDISGNGTVTFKNLKFDGTLDDDSIASKPLQEVEELFQTCKTTGFMANYPNCDAANDKDCITFELKGMIFAALNALRRKHGAQHARPMKKPVRAVLATKELGIGCYVAVPGTRSVVPQTKDVAACPPRALEVSAPVDGAPKMFIMPSPPTDEFVSQCWCLRVESDRAKCNCELTMLTVKAKRPVVGEKMTGPTIDITIPCATNFKKVAEHEELVLHLEAVATTKKAKISEPVLQSKRARKSA</sequence>
<evidence type="ECO:0000313" key="2">
    <source>
        <dbReference type="Proteomes" id="UP001189429"/>
    </source>
</evidence>
<accession>A0ABN9VBF0</accession>
<gene>
    <name evidence="1" type="ORF">PCOR1329_LOCUS56458</name>
</gene>
<organism evidence="1 2">
    <name type="scientific">Prorocentrum cordatum</name>
    <dbReference type="NCBI Taxonomy" id="2364126"/>
    <lineage>
        <taxon>Eukaryota</taxon>
        <taxon>Sar</taxon>
        <taxon>Alveolata</taxon>
        <taxon>Dinophyceae</taxon>
        <taxon>Prorocentrales</taxon>
        <taxon>Prorocentraceae</taxon>
        <taxon>Prorocentrum</taxon>
    </lineage>
</organism>
<reference evidence="1" key="1">
    <citation type="submission" date="2023-10" db="EMBL/GenBank/DDBJ databases">
        <authorList>
            <person name="Chen Y."/>
            <person name="Shah S."/>
            <person name="Dougan E. K."/>
            <person name="Thang M."/>
            <person name="Chan C."/>
        </authorList>
    </citation>
    <scope>NUCLEOTIDE SEQUENCE [LARGE SCALE GENOMIC DNA]</scope>
</reference>
<dbReference type="Proteomes" id="UP001189429">
    <property type="component" value="Unassembled WGS sequence"/>
</dbReference>
<keyword evidence="2" id="KW-1185">Reference proteome</keyword>
<dbReference type="EMBL" id="CAUYUJ010016948">
    <property type="protein sequence ID" value="CAK0870316.1"/>
    <property type="molecule type" value="Genomic_DNA"/>
</dbReference>
<comment type="caution">
    <text evidence="1">The sequence shown here is derived from an EMBL/GenBank/DDBJ whole genome shotgun (WGS) entry which is preliminary data.</text>
</comment>